<dbReference type="Pfam" id="PF07703">
    <property type="entry name" value="A2M_BRD"/>
    <property type="match status" value="1"/>
</dbReference>
<dbReference type="GO" id="GO:0004866">
    <property type="term" value="F:endopeptidase inhibitor activity"/>
    <property type="evidence" value="ECO:0007669"/>
    <property type="project" value="InterPro"/>
</dbReference>
<dbReference type="InterPro" id="IPR008930">
    <property type="entry name" value="Terpenoid_cyclase/PrenylTrfase"/>
</dbReference>
<feature type="domain" description="Alpha-2-macroglobulin" evidence="3">
    <location>
        <begin position="413"/>
        <end position="506"/>
    </location>
</feature>
<dbReference type="Gene3D" id="2.60.40.690">
    <property type="entry name" value="Alpha-macroglobulin, receptor-binding domain"/>
    <property type="match status" value="1"/>
</dbReference>
<dbReference type="Gene3D" id="2.60.40.10">
    <property type="entry name" value="Immunoglobulins"/>
    <property type="match status" value="1"/>
</dbReference>
<evidence type="ECO:0000259" key="4">
    <source>
        <dbReference type="SMART" id="SM01361"/>
    </source>
</evidence>
<keyword evidence="1" id="KW-0732">Signal</keyword>
<dbReference type="SUPFAM" id="SSF49410">
    <property type="entry name" value="Alpha-macroglobulin receptor domain"/>
    <property type="match status" value="1"/>
</dbReference>
<dbReference type="Pfam" id="PF07677">
    <property type="entry name" value="A2M_recep"/>
    <property type="match status" value="1"/>
</dbReference>
<dbReference type="GO" id="GO:0005615">
    <property type="term" value="C:extracellular space"/>
    <property type="evidence" value="ECO:0007669"/>
    <property type="project" value="InterPro"/>
</dbReference>
<dbReference type="PANTHER" id="PTHR11412:SF136">
    <property type="entry name" value="CD109 ANTIGEN"/>
    <property type="match status" value="1"/>
</dbReference>
<dbReference type="InterPro" id="IPR011626">
    <property type="entry name" value="Alpha-macroglobulin_TED"/>
</dbReference>
<name>A0A6J1L2M7_DROHY</name>
<dbReference type="InterPro" id="IPR009048">
    <property type="entry name" value="A-macroglobulin_rcpt-bd"/>
</dbReference>
<evidence type="ECO:0000256" key="2">
    <source>
        <dbReference type="ARBA" id="ARBA00022966"/>
    </source>
</evidence>
<dbReference type="SMART" id="SM01361">
    <property type="entry name" value="A2M_recep"/>
    <property type="match status" value="1"/>
</dbReference>
<dbReference type="InterPro" id="IPR013783">
    <property type="entry name" value="Ig-like_fold"/>
</dbReference>
<dbReference type="InterPro" id="IPR001599">
    <property type="entry name" value="Macroglobln_a2"/>
</dbReference>
<dbReference type="RefSeq" id="XP_023159871.2">
    <property type="nucleotide sequence ID" value="XM_023304103.2"/>
</dbReference>
<evidence type="ECO:0000259" key="3">
    <source>
        <dbReference type="SMART" id="SM01360"/>
    </source>
</evidence>
<sequence length="1078" mass="125361">MLRDIMLRSSSNLPLQKEYLKAKCVSVHKCTLVVGVFVYWIDILSLSLSAPFEVNLDDGKFNAVVKITHEFNGPVKYNITMYISIYTANKIEEYLKVVHAATNSKNGEATIEVDLTRFNKSLSTKVASQLKLTVSLHEIFKENVINETRIVTVWGKHQHFNTENVTRKMRSQRSNVIQIKSFGKQMNETLKLHFSFNKTVEVAHCMVLINNLILGMNDVYPDESKTNITISLTLTSKMWPLIYVIVYSMDIHSKTLMLASQILEVDPPQNVGVFIDIPLYVTPDHEIQFSIKAKNNCYVGIEASDNRVFNLGAHGNNDFNEDYLNYIRLILIGYRPDILTMEHGIVKSGLVVLSNAHRTSNIHLKRIKIMRPVKDYNITHISPFKADRDNPEGEIIKYVCCDVPQITPEMEDVWLFKSIKNTNSEWSTWKATVPNTANNWRISAFAIHSETGLHYLSPKPFVKVTSFSTLHYSLRVPYSIRLEEALELHFLCSNWFSTGQKVYVDIYPNNQFELVNRHLTVIPNVQRGLFIPSNTTEKFTFYIRALRPGTIKLKFVIRSHIEQHKLNLDIEVLKNISLSTHEVTYYRELESRQYDSNAKLYFPHIPNKDGVTCFASGQVIAHMLKRKINVFDETDNTEQLISKLFSIYYLWNYVVNMTVISPSYKNYLVDQLSCGYQSLMRLRKANGGYRNNISPQVTCAPKWLTTYVIRLLYQLENYPAIILNTSLIEGTENFLMKNRGEDGHFRENCYTQSRRNLTFLELNIEIIKVLQFSNRLIYLHDIQEWMNWMMETKFEYYSEAKRGLNPVKWQLPSELDNWVLYRRELETAGRILSTELSLPSINQKDLIFEWLVSQIADTSQHVYCYECSIAEEAFFGYLNYRGYVESNLTVWIWVNSTKMDRFYINADNQWEELSILLYPTENFVRFRVKGKGLIFLRCTYNYVAEPAKLQLYHTTINFISKTQIKFCVQRFLRIRKYYAGTNIEIVLPSGYVLGDGTVPALMTRKLIIQANSINQKSKLFLTMDQLPPGNLYCYNFTALPYHRVLNLQNATMTTYDINEQLRSRVVTFNKFKESVPSV</sequence>
<dbReference type="GeneID" id="111592083"/>
<dbReference type="OrthoDB" id="7883457at2759"/>
<dbReference type="SMART" id="SM01360">
    <property type="entry name" value="A2M"/>
    <property type="match status" value="1"/>
</dbReference>
<dbReference type="Proteomes" id="UP000504633">
    <property type="component" value="Unplaced"/>
</dbReference>
<accession>A0A6J1L2M7</accession>
<dbReference type="SUPFAM" id="SSF48239">
    <property type="entry name" value="Terpenoid cyclases/Protein prenyltransferases"/>
    <property type="match status" value="1"/>
</dbReference>
<dbReference type="Pfam" id="PF07678">
    <property type="entry name" value="TED_complement"/>
    <property type="match status" value="1"/>
</dbReference>
<dbReference type="KEGG" id="dhe:111592083"/>
<evidence type="ECO:0000313" key="5">
    <source>
        <dbReference type="Proteomes" id="UP000504633"/>
    </source>
</evidence>
<reference evidence="6" key="1">
    <citation type="submission" date="2025-08" db="UniProtKB">
        <authorList>
            <consortium name="RefSeq"/>
        </authorList>
    </citation>
    <scope>IDENTIFICATION</scope>
    <source>
        <strain evidence="6">15085-1641.00</strain>
        <tissue evidence="6">Whole body</tissue>
    </source>
</reference>
<feature type="domain" description="Alpha-macroglobulin receptor-binding" evidence="4">
    <location>
        <begin position="981"/>
        <end position="1068"/>
    </location>
</feature>
<dbReference type="AlphaFoldDB" id="A0A6J1L2M7"/>
<organism evidence="5 6">
    <name type="scientific">Drosophila hydei</name>
    <name type="common">Fruit fly</name>
    <dbReference type="NCBI Taxonomy" id="7224"/>
    <lineage>
        <taxon>Eukaryota</taxon>
        <taxon>Metazoa</taxon>
        <taxon>Ecdysozoa</taxon>
        <taxon>Arthropoda</taxon>
        <taxon>Hexapoda</taxon>
        <taxon>Insecta</taxon>
        <taxon>Pterygota</taxon>
        <taxon>Neoptera</taxon>
        <taxon>Endopterygota</taxon>
        <taxon>Diptera</taxon>
        <taxon>Brachycera</taxon>
        <taxon>Muscomorpha</taxon>
        <taxon>Ephydroidea</taxon>
        <taxon>Drosophilidae</taxon>
        <taxon>Drosophila</taxon>
    </lineage>
</organism>
<dbReference type="InterPro" id="IPR011625">
    <property type="entry name" value="A2M_N_BRD"/>
</dbReference>
<gene>
    <name evidence="6" type="primary">LOC111592083</name>
</gene>
<dbReference type="InterPro" id="IPR036595">
    <property type="entry name" value="A-macroglobulin_rcpt-bd_sf"/>
</dbReference>
<evidence type="ECO:0000313" key="6">
    <source>
        <dbReference type="RefSeq" id="XP_023159871.2"/>
    </source>
</evidence>
<keyword evidence="5" id="KW-1185">Reference proteome</keyword>
<dbReference type="InterPro" id="IPR050473">
    <property type="entry name" value="A2M/Complement_sys"/>
</dbReference>
<proteinExistence type="predicted"/>
<keyword evidence="2" id="KW-0882">Thioester bond</keyword>
<dbReference type="Gene3D" id="1.50.10.20">
    <property type="match status" value="1"/>
</dbReference>
<protein>
    <submittedName>
        <fullName evidence="6">Uncharacterized protein LOC111592083 isoform X1</fullName>
    </submittedName>
</protein>
<evidence type="ECO:0000256" key="1">
    <source>
        <dbReference type="ARBA" id="ARBA00022729"/>
    </source>
</evidence>
<dbReference type="PANTHER" id="PTHR11412">
    <property type="entry name" value="MACROGLOBULIN / COMPLEMENT"/>
    <property type="match status" value="1"/>
</dbReference>
<dbReference type="Pfam" id="PF00207">
    <property type="entry name" value="A2M"/>
    <property type="match status" value="1"/>
</dbReference>